<proteinExistence type="predicted"/>
<sequence length="37" mass="4142">MGEGPTETAKTNNCAVFPLLIEKQLQAFWLLQVCEDC</sequence>
<dbReference type="Proteomes" id="UP000216478">
    <property type="component" value="Unassembled WGS sequence"/>
</dbReference>
<accession>A0A256F6F6</accession>
<dbReference type="EMBL" id="NNRL01000163">
    <property type="protein sequence ID" value="OYR10439.1"/>
    <property type="molecule type" value="Genomic_DNA"/>
</dbReference>
<protein>
    <submittedName>
        <fullName evidence="1">Uncharacterized protein</fullName>
    </submittedName>
</protein>
<organism evidence="1 2">
    <name type="scientific">Brucella grignonensis</name>
    <dbReference type="NCBI Taxonomy" id="94627"/>
    <lineage>
        <taxon>Bacteria</taxon>
        <taxon>Pseudomonadati</taxon>
        <taxon>Pseudomonadota</taxon>
        <taxon>Alphaproteobacteria</taxon>
        <taxon>Hyphomicrobiales</taxon>
        <taxon>Brucellaceae</taxon>
        <taxon>Brucella/Ochrobactrum group</taxon>
        <taxon>Brucella</taxon>
    </lineage>
</organism>
<keyword evidence="2" id="KW-1185">Reference proteome</keyword>
<dbReference type="AlphaFoldDB" id="A0A256F6F6"/>
<evidence type="ECO:0000313" key="2">
    <source>
        <dbReference type="Proteomes" id="UP000216478"/>
    </source>
</evidence>
<evidence type="ECO:0000313" key="1">
    <source>
        <dbReference type="EMBL" id="OYR10439.1"/>
    </source>
</evidence>
<reference evidence="1 2" key="1">
    <citation type="submission" date="2017-07" db="EMBL/GenBank/DDBJ databases">
        <title>Phylogenetic study on the rhizospheric bacterium Ochrobactrum sp. A44.</title>
        <authorList>
            <person name="Krzyzanowska D.M."/>
            <person name="Ossowicki A."/>
            <person name="Rajewska M."/>
            <person name="Maciag T."/>
            <person name="Kaczynski Z."/>
            <person name="Czerwicka M."/>
            <person name="Jafra S."/>
        </authorList>
    </citation>
    <scope>NUCLEOTIDE SEQUENCE [LARGE SCALE GENOMIC DNA]</scope>
    <source>
        <strain evidence="1 2">OgA9a</strain>
    </source>
</reference>
<gene>
    <name evidence="1" type="ORF">CEV33_1900</name>
</gene>
<name>A0A256F6F6_9HYPH</name>
<comment type="caution">
    <text evidence="1">The sequence shown here is derived from an EMBL/GenBank/DDBJ whole genome shotgun (WGS) entry which is preliminary data.</text>
</comment>